<dbReference type="InterPro" id="IPR019421">
    <property type="entry name" value="7TM_GPCR_serpentine_rcpt_Srd"/>
</dbReference>
<keyword evidence="1" id="KW-1133">Transmembrane helix</keyword>
<dbReference type="Gene3D" id="1.20.1070.10">
    <property type="entry name" value="Rhodopsin 7-helix transmembrane proteins"/>
    <property type="match status" value="1"/>
</dbReference>
<dbReference type="SUPFAM" id="SSF81321">
    <property type="entry name" value="Family A G protein-coupled receptor-like"/>
    <property type="match status" value="1"/>
</dbReference>
<feature type="transmembrane region" description="Helical" evidence="1">
    <location>
        <begin position="92"/>
        <end position="112"/>
    </location>
</feature>
<protein>
    <submittedName>
        <fullName evidence="3">G protein-coupled receptor</fullName>
    </submittedName>
</protein>
<dbReference type="WBParaSite" id="PSAMB.scaffold4969size13020.g25590.t1">
    <property type="protein sequence ID" value="PSAMB.scaffold4969size13020.g25590.t1"/>
    <property type="gene ID" value="PSAMB.scaffold4969size13020.g25590"/>
</dbReference>
<sequence length="187" mass="21329">MIYGAFLLLESPAIFGILAYMNLRIFLIVRLRKKFSRSLEEQTKNTVLKETNSIMRATILQAAVPMLVQLPMLIITGFFIARRPVAKELEHFSIFLHSINPIANVLVTFIVVKSYNRALRSKLRMVAPADATIVGVNRQRELEQVKFSALIKLNQQIMTTAQLKRNLQKQITDDVKYPVRNSLTTVA</sequence>
<evidence type="ECO:0000313" key="2">
    <source>
        <dbReference type="Proteomes" id="UP000887566"/>
    </source>
</evidence>
<accession>A0A914WV64</accession>
<proteinExistence type="predicted"/>
<keyword evidence="2" id="KW-1185">Reference proteome</keyword>
<keyword evidence="1" id="KW-0812">Transmembrane</keyword>
<feature type="transmembrane region" description="Helical" evidence="1">
    <location>
        <begin position="59"/>
        <end position="80"/>
    </location>
</feature>
<organism evidence="2 3">
    <name type="scientific">Plectus sambesii</name>
    <dbReference type="NCBI Taxonomy" id="2011161"/>
    <lineage>
        <taxon>Eukaryota</taxon>
        <taxon>Metazoa</taxon>
        <taxon>Ecdysozoa</taxon>
        <taxon>Nematoda</taxon>
        <taxon>Chromadorea</taxon>
        <taxon>Plectida</taxon>
        <taxon>Plectina</taxon>
        <taxon>Plectoidea</taxon>
        <taxon>Plectidae</taxon>
        <taxon>Plectus</taxon>
    </lineage>
</organism>
<dbReference type="AlphaFoldDB" id="A0A914WV64"/>
<feature type="transmembrane region" description="Helical" evidence="1">
    <location>
        <begin position="6"/>
        <end position="29"/>
    </location>
</feature>
<dbReference type="Proteomes" id="UP000887566">
    <property type="component" value="Unplaced"/>
</dbReference>
<reference evidence="3" key="1">
    <citation type="submission" date="2022-11" db="UniProtKB">
        <authorList>
            <consortium name="WormBaseParasite"/>
        </authorList>
    </citation>
    <scope>IDENTIFICATION</scope>
</reference>
<dbReference type="Pfam" id="PF10317">
    <property type="entry name" value="7TM_GPCR_Srd"/>
    <property type="match status" value="1"/>
</dbReference>
<name>A0A914WV64_9BILA</name>
<evidence type="ECO:0000313" key="3">
    <source>
        <dbReference type="WBParaSite" id="PSAMB.scaffold4969size13020.g25590.t1"/>
    </source>
</evidence>
<keyword evidence="1" id="KW-0472">Membrane</keyword>
<evidence type="ECO:0000256" key="1">
    <source>
        <dbReference type="SAM" id="Phobius"/>
    </source>
</evidence>